<accession>A0A1F7WEZ3</accession>
<evidence type="ECO:0000256" key="1">
    <source>
        <dbReference type="SAM" id="Phobius"/>
    </source>
</evidence>
<dbReference type="STRING" id="1817813.A2008_03630"/>
<proteinExistence type="predicted"/>
<evidence type="ECO:0008006" key="4">
    <source>
        <dbReference type="Google" id="ProtNLM"/>
    </source>
</evidence>
<organism evidence="2 3">
    <name type="scientific">Candidatus Wallbacteria bacterium GWC2_49_35</name>
    <dbReference type="NCBI Taxonomy" id="1817813"/>
    <lineage>
        <taxon>Bacteria</taxon>
        <taxon>Candidatus Walliibacteriota</taxon>
    </lineage>
</organism>
<protein>
    <recommendedName>
        <fullName evidence="4">Pilus assembly protein</fullName>
    </recommendedName>
</protein>
<dbReference type="AlphaFoldDB" id="A0A1F7WEZ3"/>
<evidence type="ECO:0000313" key="2">
    <source>
        <dbReference type="EMBL" id="OGM01107.1"/>
    </source>
</evidence>
<feature type="transmembrane region" description="Helical" evidence="1">
    <location>
        <begin position="29"/>
        <end position="49"/>
    </location>
</feature>
<dbReference type="EMBL" id="MGFH01000241">
    <property type="protein sequence ID" value="OGM01107.1"/>
    <property type="molecule type" value="Genomic_DNA"/>
</dbReference>
<gene>
    <name evidence="2" type="ORF">A2008_03630</name>
</gene>
<comment type="caution">
    <text evidence="2">The sequence shown here is derived from an EMBL/GenBank/DDBJ whole genome shotgun (WGS) entry which is preliminary data.</text>
</comment>
<name>A0A1F7WEZ3_9BACT</name>
<keyword evidence="1" id="KW-0472">Membrane</keyword>
<dbReference type="Proteomes" id="UP000178735">
    <property type="component" value="Unassembled WGS sequence"/>
</dbReference>
<evidence type="ECO:0000313" key="3">
    <source>
        <dbReference type="Proteomes" id="UP000178735"/>
    </source>
</evidence>
<keyword evidence="1" id="KW-0812">Transmembrane</keyword>
<sequence>MIFPFNLSGVRVVRSGAALKNRGVSIPEMLIGIVILGYMLIYTFSLFTAEMGTIGRTRDYSAAVLVAQETVESIKNFPFDKIDDADAANESIEAYINGTATSPQYQHIVKIGKIDFERKVTITDVTGSSGLPLSLKAVELEIKWKTEDNKTLSYRVATCVTKTQ</sequence>
<reference evidence="2 3" key="1">
    <citation type="journal article" date="2016" name="Nat. Commun.">
        <title>Thousands of microbial genomes shed light on interconnected biogeochemical processes in an aquifer system.</title>
        <authorList>
            <person name="Anantharaman K."/>
            <person name="Brown C.T."/>
            <person name="Hug L.A."/>
            <person name="Sharon I."/>
            <person name="Castelle C.J."/>
            <person name="Probst A.J."/>
            <person name="Thomas B.C."/>
            <person name="Singh A."/>
            <person name="Wilkins M.J."/>
            <person name="Karaoz U."/>
            <person name="Brodie E.L."/>
            <person name="Williams K.H."/>
            <person name="Hubbard S.S."/>
            <person name="Banfield J.F."/>
        </authorList>
    </citation>
    <scope>NUCLEOTIDE SEQUENCE [LARGE SCALE GENOMIC DNA]</scope>
</reference>
<keyword evidence="1" id="KW-1133">Transmembrane helix</keyword>